<feature type="domain" description="Glycoside hydrolase family 5" evidence="9">
    <location>
        <begin position="160"/>
        <end position="461"/>
    </location>
</feature>
<keyword evidence="4" id="KW-0119">Carbohydrate metabolism</keyword>
<evidence type="ECO:0000256" key="3">
    <source>
        <dbReference type="ARBA" id="ARBA00023001"/>
    </source>
</evidence>
<feature type="signal peptide" evidence="8">
    <location>
        <begin position="1"/>
        <end position="22"/>
    </location>
</feature>
<dbReference type="InterPro" id="IPR001547">
    <property type="entry name" value="Glyco_hydro_5"/>
</dbReference>
<keyword evidence="2 7" id="KW-0378">Hydrolase</keyword>
<dbReference type="SUPFAM" id="SSF51445">
    <property type="entry name" value="(Trans)glycosidases"/>
    <property type="match status" value="1"/>
</dbReference>
<evidence type="ECO:0000256" key="1">
    <source>
        <dbReference type="ARBA" id="ARBA00005641"/>
    </source>
</evidence>
<evidence type="ECO:0000256" key="5">
    <source>
        <dbReference type="ARBA" id="ARBA00023295"/>
    </source>
</evidence>
<dbReference type="InterPro" id="IPR050386">
    <property type="entry name" value="Glycosyl_hydrolase_5"/>
</dbReference>
<accession>A0A2T0XBU1</accession>
<evidence type="ECO:0000313" key="11">
    <source>
        <dbReference type="Proteomes" id="UP000252733"/>
    </source>
</evidence>
<dbReference type="Gene3D" id="2.60.40.10">
    <property type="entry name" value="Immunoglobulins"/>
    <property type="match status" value="1"/>
</dbReference>
<keyword evidence="5 7" id="KW-0326">Glycosidase</keyword>
<dbReference type="GO" id="GO:0009986">
    <property type="term" value="C:cell surface"/>
    <property type="evidence" value="ECO:0007669"/>
    <property type="project" value="TreeGrafter"/>
</dbReference>
<dbReference type="CDD" id="cd14948">
    <property type="entry name" value="BACON"/>
    <property type="match status" value="1"/>
</dbReference>
<dbReference type="GO" id="GO:0005576">
    <property type="term" value="C:extracellular region"/>
    <property type="evidence" value="ECO:0007669"/>
    <property type="project" value="TreeGrafter"/>
</dbReference>
<proteinExistence type="inferred from homology"/>
<dbReference type="GO" id="GO:0008422">
    <property type="term" value="F:beta-glucosidase activity"/>
    <property type="evidence" value="ECO:0007669"/>
    <property type="project" value="TreeGrafter"/>
</dbReference>
<dbReference type="EMBL" id="QPIZ01000005">
    <property type="protein sequence ID" value="RCW37539.1"/>
    <property type="molecule type" value="Genomic_DNA"/>
</dbReference>
<reference evidence="10 11" key="1">
    <citation type="submission" date="2018-07" db="EMBL/GenBank/DDBJ databases">
        <title>Freshwater and sediment microbial communities from various areas in North America, analyzing microbe dynamics in response to fracking.</title>
        <authorList>
            <person name="Lamendella R."/>
        </authorList>
    </citation>
    <scope>NUCLEOTIDE SEQUENCE [LARGE SCALE GENOMIC DNA]</scope>
    <source>
        <strain evidence="10 11">160A</strain>
    </source>
</reference>
<dbReference type="Pfam" id="PF00150">
    <property type="entry name" value="Cellulase"/>
    <property type="match status" value="1"/>
</dbReference>
<dbReference type="AlphaFoldDB" id="A0A2T0XBU1"/>
<feature type="chain" id="PRO_5030056589" evidence="8">
    <location>
        <begin position="23"/>
        <end position="512"/>
    </location>
</feature>
<keyword evidence="11" id="KW-1185">Reference proteome</keyword>
<keyword evidence="6" id="KW-0624">Polysaccharide degradation</keyword>
<dbReference type="GO" id="GO:0030245">
    <property type="term" value="P:cellulose catabolic process"/>
    <property type="evidence" value="ECO:0007669"/>
    <property type="project" value="UniProtKB-KW"/>
</dbReference>
<dbReference type="SMR" id="A0A2T0XBU1"/>
<protein>
    <submittedName>
        <fullName evidence="10">Endoglucanase</fullName>
    </submittedName>
</protein>
<evidence type="ECO:0000256" key="2">
    <source>
        <dbReference type="ARBA" id="ARBA00022801"/>
    </source>
</evidence>
<evidence type="ECO:0000313" key="10">
    <source>
        <dbReference type="EMBL" id="RCW37539.1"/>
    </source>
</evidence>
<organism evidence="10 11">
    <name type="scientific">Marinilabilia salmonicolor</name>
    <dbReference type="NCBI Taxonomy" id="989"/>
    <lineage>
        <taxon>Bacteria</taxon>
        <taxon>Pseudomonadati</taxon>
        <taxon>Bacteroidota</taxon>
        <taxon>Bacteroidia</taxon>
        <taxon>Marinilabiliales</taxon>
        <taxon>Marinilabiliaceae</taxon>
        <taxon>Marinilabilia</taxon>
    </lineage>
</organism>
<dbReference type="PANTHER" id="PTHR31297">
    <property type="entry name" value="GLUCAN ENDO-1,6-BETA-GLUCOSIDASE B"/>
    <property type="match status" value="1"/>
</dbReference>
<keyword evidence="8" id="KW-0732">Signal</keyword>
<sequence>MNFMLKRFSLTFLIILGITANACSDRQEPTIEPEVKLSQKEFSFSAEGETKTLTVETNIPLEMEESAEEWCTTTGDLSEIKGTLQFDISTTANSSADNRWTNITLLGTDYVRDIKIIQAGAEQSSEDEEETDIVEAEASPIIKKLGLGWNLGNQLDAHSNGVSNETIWGNDKTTQEAFDKIAEAGIHSVRIPVTWLGHIGEAPDYTIEENWLNRVAEVVGYAENAGLNAIVNIHHDGADSHYWLDIKGAATDETVNTQVKNQLSAMWTQIAEKFKDKGDFLIFESMNEIHDGDWGWGDNRTDGGAQYATLNQWNQVFVDAVRATGGNNSDRYLGVPGYCTNPELTIEHFELPDDVVEDRLLIAVHYYDPYEYTLNDKYSEWGHTAEPSKKESYGDEAHLREVFNSLKTKFTDNGIPVYLGEVGNVHRSTERAESFRKYYLEYMCKAAKTYGMAPFFWDNGATGAGKECSGIINHSTGEYINNGKEIVDVMVKAITTEDEDYTLRTVYDNAPQ</sequence>
<evidence type="ECO:0000256" key="6">
    <source>
        <dbReference type="ARBA" id="ARBA00023326"/>
    </source>
</evidence>
<dbReference type="InterPro" id="IPR013783">
    <property type="entry name" value="Ig-like_fold"/>
</dbReference>
<comment type="similarity">
    <text evidence="1 7">Belongs to the glycosyl hydrolase 5 (cellulase A) family.</text>
</comment>
<dbReference type="Gene3D" id="3.20.20.80">
    <property type="entry name" value="Glycosidases"/>
    <property type="match status" value="1"/>
</dbReference>
<gene>
    <name evidence="10" type="ORF">DFO77_10547</name>
</gene>
<evidence type="ECO:0000256" key="7">
    <source>
        <dbReference type="RuleBase" id="RU361153"/>
    </source>
</evidence>
<keyword evidence="3" id="KW-0136">Cellulose degradation</keyword>
<dbReference type="STRING" id="1168289.GCA_000259075_03420"/>
<dbReference type="InterPro" id="IPR017853">
    <property type="entry name" value="GH"/>
</dbReference>
<name>A0A2T0XBU1_9BACT</name>
<dbReference type="OrthoDB" id="9800955at2"/>
<dbReference type="InterPro" id="IPR024361">
    <property type="entry name" value="BACON"/>
</dbReference>
<dbReference type="Proteomes" id="UP000252733">
    <property type="component" value="Unassembled WGS sequence"/>
</dbReference>
<evidence type="ECO:0000256" key="8">
    <source>
        <dbReference type="SAM" id="SignalP"/>
    </source>
</evidence>
<comment type="caution">
    <text evidence="10">The sequence shown here is derived from an EMBL/GenBank/DDBJ whole genome shotgun (WGS) entry which is preliminary data.</text>
</comment>
<dbReference type="PANTHER" id="PTHR31297:SF41">
    <property type="entry name" value="ENDOGLUCANASE, PUTATIVE (AFU_ORTHOLOGUE AFUA_5G01830)-RELATED"/>
    <property type="match status" value="1"/>
</dbReference>
<evidence type="ECO:0000259" key="9">
    <source>
        <dbReference type="Pfam" id="PF00150"/>
    </source>
</evidence>
<evidence type="ECO:0000256" key="4">
    <source>
        <dbReference type="ARBA" id="ARBA00023277"/>
    </source>
</evidence>